<name>A0A0A9B8M3_ARUDO</name>
<reference evidence="1" key="2">
    <citation type="journal article" date="2015" name="Data Brief">
        <title>Shoot transcriptome of the giant reed, Arundo donax.</title>
        <authorList>
            <person name="Barrero R.A."/>
            <person name="Guerrero F.D."/>
            <person name="Moolhuijzen P."/>
            <person name="Goolsby J.A."/>
            <person name="Tidwell J."/>
            <person name="Bellgard S.E."/>
            <person name="Bellgard M.I."/>
        </authorList>
    </citation>
    <scope>NUCLEOTIDE SEQUENCE</scope>
    <source>
        <tissue evidence="1">Shoot tissue taken approximately 20 cm above the soil surface</tissue>
    </source>
</reference>
<accession>A0A0A9B8M3</accession>
<dbReference type="EMBL" id="GBRH01238229">
    <property type="protein sequence ID" value="JAD59666.1"/>
    <property type="molecule type" value="Transcribed_RNA"/>
</dbReference>
<sequence length="51" mass="5939">MIIILLAPPKFTNRCTQLITLRFLQADEYNCIFTSGRFKRPPPKQKKSRSA</sequence>
<dbReference type="AlphaFoldDB" id="A0A0A9B8M3"/>
<protein>
    <submittedName>
        <fullName evidence="1">Uncharacterized protein</fullName>
    </submittedName>
</protein>
<reference evidence="1" key="1">
    <citation type="submission" date="2014-09" db="EMBL/GenBank/DDBJ databases">
        <authorList>
            <person name="Magalhaes I.L.F."/>
            <person name="Oliveira U."/>
            <person name="Santos F.R."/>
            <person name="Vidigal T.H.D.A."/>
            <person name="Brescovit A.D."/>
            <person name="Santos A.J."/>
        </authorList>
    </citation>
    <scope>NUCLEOTIDE SEQUENCE</scope>
    <source>
        <tissue evidence="1">Shoot tissue taken approximately 20 cm above the soil surface</tissue>
    </source>
</reference>
<organism evidence="1">
    <name type="scientific">Arundo donax</name>
    <name type="common">Giant reed</name>
    <name type="synonym">Donax arundinaceus</name>
    <dbReference type="NCBI Taxonomy" id="35708"/>
    <lineage>
        <taxon>Eukaryota</taxon>
        <taxon>Viridiplantae</taxon>
        <taxon>Streptophyta</taxon>
        <taxon>Embryophyta</taxon>
        <taxon>Tracheophyta</taxon>
        <taxon>Spermatophyta</taxon>
        <taxon>Magnoliopsida</taxon>
        <taxon>Liliopsida</taxon>
        <taxon>Poales</taxon>
        <taxon>Poaceae</taxon>
        <taxon>PACMAD clade</taxon>
        <taxon>Arundinoideae</taxon>
        <taxon>Arundineae</taxon>
        <taxon>Arundo</taxon>
    </lineage>
</organism>
<proteinExistence type="predicted"/>
<evidence type="ECO:0000313" key="1">
    <source>
        <dbReference type="EMBL" id="JAD59666.1"/>
    </source>
</evidence>